<reference evidence="8" key="1">
    <citation type="submission" date="2025-08" db="UniProtKB">
        <authorList>
            <consortium name="RefSeq"/>
        </authorList>
    </citation>
    <scope>IDENTIFICATION</scope>
    <source>
        <strain evidence="8">Airmid</strain>
    </source>
</reference>
<dbReference type="SUPFAM" id="SSF51161">
    <property type="entry name" value="Trimeric LpxA-like enzymes"/>
    <property type="match status" value="1"/>
</dbReference>
<dbReference type="GO" id="GO:0005869">
    <property type="term" value="C:dynactin complex"/>
    <property type="evidence" value="ECO:0007669"/>
    <property type="project" value="InterPro"/>
</dbReference>
<sequence length="190" mass="21121">MSINKETVKISYSSIICTEHTRIEGDVTIGLKNVIHPTAKIIAECGPIIIGDYNLIEENVTIINKTPGIIMMIGNHNVFEVGANIQTPQIGDHNVMESKCHVGLRTRITNGCVIGAMCNINYDEILAENTVIYGSRCERRLQHEKPSVQLSQIEFLGKILPNYQRIEKPNYRLPSTTATTIQSPTNTTNT</sequence>
<dbReference type="InParanoid" id="A0A6P6XWG1"/>
<evidence type="ECO:0000256" key="2">
    <source>
        <dbReference type="ARBA" id="ARBA00007719"/>
    </source>
</evidence>
<dbReference type="CDD" id="cd04646">
    <property type="entry name" value="LbH_Dynactin_6"/>
    <property type="match status" value="1"/>
</dbReference>
<proteinExistence type="inferred from homology"/>
<gene>
    <name evidence="8" type="primary">LOC113792058</name>
</gene>
<dbReference type="CTD" id="35195"/>
<dbReference type="InterPro" id="IPR011004">
    <property type="entry name" value="Trimer_LpxA-like_sf"/>
</dbReference>
<dbReference type="RefSeq" id="XP_027197727.1">
    <property type="nucleotide sequence ID" value="XM_027341926.1"/>
</dbReference>
<evidence type="ECO:0000313" key="7">
    <source>
        <dbReference type="Proteomes" id="UP000515146"/>
    </source>
</evidence>
<dbReference type="InterPro" id="IPR027777">
    <property type="entry name" value="DCTN6"/>
</dbReference>
<accession>A0A6P6XWG1</accession>
<evidence type="ECO:0000256" key="1">
    <source>
        <dbReference type="ARBA" id="ARBA00004245"/>
    </source>
</evidence>
<evidence type="ECO:0000256" key="3">
    <source>
        <dbReference type="ARBA" id="ARBA00016573"/>
    </source>
</evidence>
<dbReference type="OMA" id="ITMQAET"/>
<evidence type="ECO:0000256" key="4">
    <source>
        <dbReference type="ARBA" id="ARBA00022490"/>
    </source>
</evidence>
<keyword evidence="4" id="KW-0963">Cytoplasm</keyword>
<keyword evidence="7" id="KW-1185">Reference proteome</keyword>
<dbReference type="FunCoup" id="A0A6P6XWG1">
    <property type="interactions" value="435"/>
</dbReference>
<dbReference type="PANTHER" id="PTHR13072:SF0">
    <property type="entry name" value="DYNACTIN SUBUNIT 6"/>
    <property type="match status" value="1"/>
</dbReference>
<comment type="function">
    <text evidence="6">Part of the dynactin complex that activates the molecular motor dynein for ultra-processive transport along microtubules.</text>
</comment>
<dbReference type="GO" id="GO:0070840">
    <property type="term" value="F:dynein complex binding"/>
    <property type="evidence" value="ECO:0007669"/>
    <property type="project" value="TreeGrafter"/>
</dbReference>
<dbReference type="Gene3D" id="2.160.10.10">
    <property type="entry name" value="Hexapeptide repeat proteins"/>
    <property type="match status" value="1"/>
</dbReference>
<evidence type="ECO:0000256" key="5">
    <source>
        <dbReference type="ARBA" id="ARBA00023212"/>
    </source>
</evidence>
<dbReference type="OrthoDB" id="2355at2759"/>
<dbReference type="AlphaFoldDB" id="A0A6P6XWG1"/>
<comment type="subcellular location">
    <subcellularLocation>
        <location evidence="1">Cytoplasm</location>
        <location evidence="1">Cytoskeleton</location>
    </subcellularLocation>
</comment>
<protein>
    <recommendedName>
        <fullName evidence="3">Dynactin subunit 6</fullName>
    </recommendedName>
</protein>
<comment type="similarity">
    <text evidence="2">Belongs to the dynactin subunits 5/6 family. Dynactin subunit 6 subfamily.</text>
</comment>
<keyword evidence="5" id="KW-0206">Cytoskeleton</keyword>
<evidence type="ECO:0000313" key="8">
    <source>
        <dbReference type="RefSeq" id="XP_027197727.1"/>
    </source>
</evidence>
<dbReference type="PANTHER" id="PTHR13072">
    <property type="entry name" value="DYNACTIN 6"/>
    <property type="match status" value="1"/>
</dbReference>
<dbReference type="GO" id="GO:0007052">
    <property type="term" value="P:mitotic spindle organization"/>
    <property type="evidence" value="ECO:0007669"/>
    <property type="project" value="TreeGrafter"/>
</dbReference>
<dbReference type="KEGG" id="dpte:113792058"/>
<dbReference type="GeneID" id="113792058"/>
<organism evidence="7 8">
    <name type="scientific">Dermatophagoides pteronyssinus</name>
    <name type="common">European house dust mite</name>
    <dbReference type="NCBI Taxonomy" id="6956"/>
    <lineage>
        <taxon>Eukaryota</taxon>
        <taxon>Metazoa</taxon>
        <taxon>Ecdysozoa</taxon>
        <taxon>Arthropoda</taxon>
        <taxon>Chelicerata</taxon>
        <taxon>Arachnida</taxon>
        <taxon>Acari</taxon>
        <taxon>Acariformes</taxon>
        <taxon>Sarcoptiformes</taxon>
        <taxon>Astigmata</taxon>
        <taxon>Psoroptidia</taxon>
        <taxon>Analgoidea</taxon>
        <taxon>Pyroglyphidae</taxon>
        <taxon>Dermatophagoidinae</taxon>
        <taxon>Dermatophagoides</taxon>
    </lineage>
</organism>
<dbReference type="Proteomes" id="UP000515146">
    <property type="component" value="Unplaced"/>
</dbReference>
<evidence type="ECO:0000256" key="6">
    <source>
        <dbReference type="ARBA" id="ARBA00034687"/>
    </source>
</evidence>
<name>A0A6P6XWG1_DERPT</name>